<dbReference type="InterPro" id="IPR021428">
    <property type="entry name" value="DUF3078"/>
</dbReference>
<gene>
    <name evidence="1" type="ORF">FHG64_08500</name>
</gene>
<dbReference type="OrthoDB" id="1495718at2"/>
<organism evidence="1 2">
    <name type="scientific">Antarcticibacterium flavum</name>
    <dbReference type="NCBI Taxonomy" id="2058175"/>
    <lineage>
        <taxon>Bacteria</taxon>
        <taxon>Pseudomonadati</taxon>
        <taxon>Bacteroidota</taxon>
        <taxon>Flavobacteriia</taxon>
        <taxon>Flavobacteriales</taxon>
        <taxon>Flavobacteriaceae</taxon>
        <taxon>Antarcticibacterium</taxon>
    </lineage>
</organism>
<dbReference type="EMBL" id="CP040812">
    <property type="protein sequence ID" value="QCY71400.1"/>
    <property type="molecule type" value="Genomic_DNA"/>
</dbReference>
<dbReference type="KEGG" id="afla:FHG64_08500"/>
<dbReference type="AlphaFoldDB" id="A0A5B7X8J8"/>
<dbReference type="Pfam" id="PF11276">
    <property type="entry name" value="DUF3078"/>
    <property type="match status" value="1"/>
</dbReference>
<protein>
    <submittedName>
        <fullName evidence="1">DUF3078 domain-containing protein</fullName>
    </submittedName>
</protein>
<sequence length="329" mass="37294">MPAAPRIIKAEFKPLVGIDTTGTALPTIDSTSVESVADVPQEVMIFWTKKNAVGVNFNEVAFVNWNAGGNNSVSALFHGNFERRYQKDLLSWRSNAQVRYGINAQEGRELRKTEDQIVVNSTFGYRRDSISDFRYSAKFNFNTQFANGYRYPDTEQPISKFMAPGYIFIGIGTEYTHPREDLTVYLSPVTQKSTFVLDRTLANQGRFGVTPAIRDEEGNIIEDGERVRTELGILLTSGFTKEIFDNVNLDNQLSLYSDYLNRFGNIDVDWELNVNMQVNDFIKASIGSHVRYDDDVKVREDINGDGQLETLGPRIQWKQMLGVGVVYNF</sequence>
<dbReference type="Proteomes" id="UP000309016">
    <property type="component" value="Chromosome"/>
</dbReference>
<evidence type="ECO:0000313" key="2">
    <source>
        <dbReference type="Proteomes" id="UP000309016"/>
    </source>
</evidence>
<name>A0A5B7X8J8_9FLAO</name>
<evidence type="ECO:0000313" key="1">
    <source>
        <dbReference type="EMBL" id="QCY71400.1"/>
    </source>
</evidence>
<accession>A0A5B7X8J8</accession>
<keyword evidence="2" id="KW-1185">Reference proteome</keyword>
<reference evidence="1 2" key="1">
    <citation type="submission" date="2019-06" db="EMBL/GenBank/DDBJ databases">
        <title>Complete genome sequence of Antarcticibacterium flavum KCTC 52984T from an Antarctic marine sediment.</title>
        <authorList>
            <person name="Lee Y.M."/>
            <person name="Shin S.C."/>
        </authorList>
    </citation>
    <scope>NUCLEOTIDE SEQUENCE [LARGE SCALE GENOMIC DNA]</scope>
    <source>
        <strain evidence="1 2">KCTC 52984</strain>
    </source>
</reference>
<proteinExistence type="predicted"/>